<dbReference type="InterPro" id="IPR032466">
    <property type="entry name" value="Metal_Hydrolase"/>
</dbReference>
<dbReference type="Proteomes" id="UP001276659">
    <property type="component" value="Unassembled WGS sequence"/>
</dbReference>
<evidence type="ECO:0000313" key="9">
    <source>
        <dbReference type="EMBL" id="KAK3168711.1"/>
    </source>
</evidence>
<dbReference type="InterPro" id="IPR028892">
    <property type="entry name" value="ADE"/>
</dbReference>
<keyword evidence="1 7" id="KW-0963">Cytoplasm</keyword>
<dbReference type="AlphaFoldDB" id="A0AAD9Z0K2"/>
<gene>
    <name evidence="7" type="primary">AAH1</name>
    <name evidence="9" type="ORF">OEA41_005159</name>
</gene>
<dbReference type="NCBIfam" id="TIGR01430">
    <property type="entry name" value="aden_deam"/>
    <property type="match status" value="1"/>
</dbReference>
<dbReference type="PANTHER" id="PTHR43114:SF6">
    <property type="entry name" value="ADENINE DEAMINASE"/>
    <property type="match status" value="1"/>
</dbReference>
<feature type="domain" description="Adenosine deaminase" evidence="8">
    <location>
        <begin position="14"/>
        <end position="343"/>
    </location>
</feature>
<evidence type="ECO:0000256" key="4">
    <source>
        <dbReference type="ARBA" id="ARBA00022833"/>
    </source>
</evidence>
<dbReference type="HAMAP" id="MF_01962">
    <property type="entry name" value="Adenine_deaminase"/>
    <property type="match status" value="1"/>
</dbReference>
<dbReference type="GO" id="GO:0000034">
    <property type="term" value="F:adenine deaminase activity"/>
    <property type="evidence" value="ECO:0007669"/>
    <property type="project" value="UniProtKB-UniRule"/>
</dbReference>
<dbReference type="InterPro" id="IPR001365">
    <property type="entry name" value="A_deaminase_dom"/>
</dbReference>
<comment type="subcellular location">
    <subcellularLocation>
        <location evidence="7">Cytoplasm</location>
    </subcellularLocation>
    <subcellularLocation>
        <location evidence="7">Nucleus</location>
    </subcellularLocation>
</comment>
<keyword evidence="6 7" id="KW-0539">Nucleus</keyword>
<evidence type="ECO:0000256" key="5">
    <source>
        <dbReference type="ARBA" id="ARBA00023080"/>
    </source>
</evidence>
<dbReference type="GO" id="GO:0043103">
    <property type="term" value="P:hypoxanthine salvage"/>
    <property type="evidence" value="ECO:0007669"/>
    <property type="project" value="UniProtKB-UniRule"/>
</dbReference>
<dbReference type="PROSITE" id="PS00485">
    <property type="entry name" value="A_DEAMINASE"/>
    <property type="match status" value="1"/>
</dbReference>
<comment type="function">
    <text evidence="7">Catalyzes the hydrolytic deamination of adenine to hypoxanthine. Plays an important role in the purine salvage pathway and in nitrogen catabolism.</text>
</comment>
<comment type="caution">
    <text evidence="9">The sequence shown here is derived from an EMBL/GenBank/DDBJ whole genome shotgun (WGS) entry which is preliminary data.</text>
</comment>
<comment type="similarity">
    <text evidence="7">Belongs to the metallo-dependent hydrolases superfamily. Adenosine and AMP deaminases family. Adenine deaminase type 2 subfamily.</text>
</comment>
<keyword evidence="3 7" id="KW-0378">Hydrolase</keyword>
<feature type="binding site" evidence="7">
    <location>
        <position position="19"/>
    </location>
    <ligand>
        <name>Zn(2+)</name>
        <dbReference type="ChEBI" id="CHEBI:29105"/>
        <note>catalytic</note>
    </ligand>
</feature>
<evidence type="ECO:0000313" key="10">
    <source>
        <dbReference type="Proteomes" id="UP001276659"/>
    </source>
</evidence>
<dbReference type="InterPro" id="IPR006650">
    <property type="entry name" value="A/AMP_deam_AS"/>
</dbReference>
<keyword evidence="4 7" id="KW-0862">Zinc</keyword>
<feature type="active site" description="Proton donor" evidence="7">
    <location>
        <position position="211"/>
    </location>
</feature>
<organism evidence="9 10">
    <name type="scientific">Lepraria neglecta</name>
    <dbReference type="NCBI Taxonomy" id="209136"/>
    <lineage>
        <taxon>Eukaryota</taxon>
        <taxon>Fungi</taxon>
        <taxon>Dikarya</taxon>
        <taxon>Ascomycota</taxon>
        <taxon>Pezizomycotina</taxon>
        <taxon>Lecanoromycetes</taxon>
        <taxon>OSLEUM clade</taxon>
        <taxon>Lecanoromycetidae</taxon>
        <taxon>Lecanorales</taxon>
        <taxon>Lecanorineae</taxon>
        <taxon>Stereocaulaceae</taxon>
        <taxon>Lepraria</taxon>
    </lineage>
</organism>
<keyword evidence="5 7" id="KW-0546">Nucleotide metabolism</keyword>
<dbReference type="GO" id="GO:0006146">
    <property type="term" value="P:adenine catabolic process"/>
    <property type="evidence" value="ECO:0007669"/>
    <property type="project" value="UniProtKB-UniRule"/>
</dbReference>
<sequence>MCKSPLHPFLHALPKCEHHMHLEGSLSPDLLFTLASRNEIALPASADSAFTSPETLLDRYTRFTSLDDFLNYYYIGMSCLIHEADFEQLAWDYFIRAKSDGVVHAEVFFDPQAHTGRGVEYETVVNGFEKACQRAEQELAITTKLIMCFVRHLPVEHTNGAYAQAESHLVSGRLAGIGLDSTEKGNPPRMWQEVYRKAKSQGIRRTAHVGEEGPVEYIREALTHLDVERVDHGIRLADDEELMREVAERKILITMCPLSNVRLRCVKEVGELPIRTFLDSGVNFSINSDDPAYFGGYILDNYCAVQEAFGFTMKEWEAITKASVNGSWCDDSRKDTILKEVDATIMKFGNV</sequence>
<comment type="cofactor">
    <cofactor evidence="7">
        <name>Zn(2+)</name>
        <dbReference type="ChEBI" id="CHEBI:29105"/>
    </cofactor>
    <text evidence="7">Binds 1 zinc ion per subunit.</text>
</comment>
<feature type="site" description="Important for catalytic activity" evidence="7">
    <location>
        <position position="232"/>
    </location>
</feature>
<dbReference type="GO" id="GO:0009117">
    <property type="term" value="P:nucleotide metabolic process"/>
    <property type="evidence" value="ECO:0007669"/>
    <property type="project" value="UniProtKB-KW"/>
</dbReference>
<feature type="binding site" evidence="7">
    <location>
        <position position="290"/>
    </location>
    <ligand>
        <name>substrate</name>
    </ligand>
</feature>
<feature type="binding site" evidence="7">
    <location>
        <position position="21"/>
    </location>
    <ligand>
        <name>Zn(2+)</name>
        <dbReference type="ChEBI" id="CHEBI:29105"/>
        <note>catalytic</note>
    </ligand>
</feature>
<evidence type="ECO:0000256" key="7">
    <source>
        <dbReference type="HAMAP-Rule" id="MF_03145"/>
    </source>
</evidence>
<comment type="catalytic activity">
    <reaction evidence="7">
        <text>adenine + H2O + H(+) = hypoxanthine + NH4(+)</text>
        <dbReference type="Rhea" id="RHEA:23688"/>
        <dbReference type="ChEBI" id="CHEBI:15377"/>
        <dbReference type="ChEBI" id="CHEBI:15378"/>
        <dbReference type="ChEBI" id="CHEBI:16708"/>
        <dbReference type="ChEBI" id="CHEBI:17368"/>
        <dbReference type="ChEBI" id="CHEBI:28938"/>
        <dbReference type="EC" id="3.5.4.2"/>
    </reaction>
</comment>
<evidence type="ECO:0000256" key="1">
    <source>
        <dbReference type="ARBA" id="ARBA00022490"/>
    </source>
</evidence>
<dbReference type="GO" id="GO:0005634">
    <property type="term" value="C:nucleus"/>
    <property type="evidence" value="ECO:0007669"/>
    <property type="project" value="UniProtKB-SubCell"/>
</dbReference>
<keyword evidence="2 7" id="KW-0479">Metal-binding</keyword>
<dbReference type="CDD" id="cd01320">
    <property type="entry name" value="ADA"/>
    <property type="match status" value="1"/>
</dbReference>
<protein>
    <recommendedName>
        <fullName evidence="7">Adenine deaminase</fullName>
        <shortName evidence="7">ADE</shortName>
        <ecNumber evidence="7">3.5.4.2</ecNumber>
    </recommendedName>
    <alternativeName>
        <fullName evidence="7">Adenine aminohydrolase</fullName>
        <shortName evidence="7">AAH</shortName>
    </alternativeName>
</protein>
<feature type="binding site" evidence="7">
    <location>
        <position position="289"/>
    </location>
    <ligand>
        <name>Zn(2+)</name>
        <dbReference type="ChEBI" id="CHEBI:29105"/>
        <note>catalytic</note>
    </ligand>
</feature>
<name>A0AAD9Z0K2_9LECA</name>
<reference evidence="9" key="1">
    <citation type="submission" date="2022-11" db="EMBL/GenBank/DDBJ databases">
        <title>Chromosomal genome sequence assembly and mating type (MAT) locus characterization of the leprose asexual lichenized fungus Lepraria neglecta (Nyl.) Erichsen.</title>
        <authorList>
            <person name="Allen J.L."/>
            <person name="Pfeffer B."/>
        </authorList>
    </citation>
    <scope>NUCLEOTIDE SEQUENCE</scope>
    <source>
        <strain evidence="9">Allen 5258</strain>
    </source>
</reference>
<evidence type="ECO:0000256" key="3">
    <source>
        <dbReference type="ARBA" id="ARBA00022801"/>
    </source>
</evidence>
<dbReference type="GO" id="GO:0005829">
    <property type="term" value="C:cytosol"/>
    <property type="evidence" value="ECO:0007669"/>
    <property type="project" value="TreeGrafter"/>
</dbReference>
<proteinExistence type="inferred from homology"/>
<dbReference type="Gene3D" id="3.20.20.140">
    <property type="entry name" value="Metal-dependent hydrolases"/>
    <property type="match status" value="1"/>
</dbReference>
<evidence type="ECO:0000256" key="6">
    <source>
        <dbReference type="ARBA" id="ARBA00023242"/>
    </source>
</evidence>
<feature type="binding site" evidence="7">
    <location>
        <position position="208"/>
    </location>
    <ligand>
        <name>Zn(2+)</name>
        <dbReference type="ChEBI" id="CHEBI:29105"/>
        <note>catalytic</note>
    </ligand>
</feature>
<accession>A0AAD9Z0K2</accession>
<dbReference type="InterPro" id="IPR006330">
    <property type="entry name" value="Ado/ade_deaminase"/>
</dbReference>
<dbReference type="EMBL" id="JASNWA010000010">
    <property type="protein sequence ID" value="KAK3168711.1"/>
    <property type="molecule type" value="Genomic_DNA"/>
</dbReference>
<evidence type="ECO:0000259" key="8">
    <source>
        <dbReference type="Pfam" id="PF00962"/>
    </source>
</evidence>
<dbReference type="EC" id="3.5.4.2" evidence="7"/>
<dbReference type="FunFam" id="3.20.20.140:FF:000039">
    <property type="entry name" value="Adenine deaminase"/>
    <property type="match status" value="1"/>
</dbReference>
<dbReference type="GO" id="GO:0008270">
    <property type="term" value="F:zinc ion binding"/>
    <property type="evidence" value="ECO:0007669"/>
    <property type="project" value="UniProtKB-UniRule"/>
</dbReference>
<keyword evidence="10" id="KW-1185">Reference proteome</keyword>
<dbReference type="SUPFAM" id="SSF51556">
    <property type="entry name" value="Metallo-dependent hydrolases"/>
    <property type="match status" value="1"/>
</dbReference>
<evidence type="ECO:0000256" key="2">
    <source>
        <dbReference type="ARBA" id="ARBA00022723"/>
    </source>
</evidence>
<dbReference type="GO" id="GO:0009168">
    <property type="term" value="P:purine ribonucleoside monophosphate biosynthetic process"/>
    <property type="evidence" value="ECO:0007669"/>
    <property type="project" value="InterPro"/>
</dbReference>
<dbReference type="Pfam" id="PF00962">
    <property type="entry name" value="A_deaminase"/>
    <property type="match status" value="1"/>
</dbReference>
<dbReference type="PANTHER" id="PTHR43114">
    <property type="entry name" value="ADENINE DEAMINASE"/>
    <property type="match status" value="1"/>
</dbReference>